<comment type="similarity">
    <text evidence="2">Belongs to the major facilitator superfamily.</text>
</comment>
<feature type="transmembrane region" description="Helical" evidence="8">
    <location>
        <begin position="350"/>
        <end position="369"/>
    </location>
</feature>
<dbReference type="FunFam" id="1.20.1250.20:FF:000286">
    <property type="entry name" value="MFS efflux transporter"/>
    <property type="match status" value="1"/>
</dbReference>
<dbReference type="GO" id="GO:0022857">
    <property type="term" value="F:transmembrane transporter activity"/>
    <property type="evidence" value="ECO:0007669"/>
    <property type="project" value="InterPro"/>
</dbReference>
<feature type="region of interest" description="Disordered" evidence="7">
    <location>
        <begin position="446"/>
        <end position="469"/>
    </location>
</feature>
<dbReference type="Gene3D" id="1.20.1250.20">
    <property type="entry name" value="MFS general substrate transporter like domains"/>
    <property type="match status" value="1"/>
</dbReference>
<feature type="transmembrane region" description="Helical" evidence="8">
    <location>
        <begin position="72"/>
        <end position="91"/>
    </location>
</feature>
<keyword evidence="5 8" id="KW-1133">Transmembrane helix</keyword>
<accession>A0A9Q5NBS8</accession>
<dbReference type="Proteomes" id="UP000757232">
    <property type="component" value="Unassembled WGS sequence"/>
</dbReference>
<dbReference type="PANTHER" id="PTHR23514">
    <property type="entry name" value="BYPASS OF STOP CODON PROTEIN 6"/>
    <property type="match status" value="1"/>
</dbReference>
<keyword evidence="10" id="KW-1185">Reference proteome</keyword>
<dbReference type="GO" id="GO:0016020">
    <property type="term" value="C:membrane"/>
    <property type="evidence" value="ECO:0007669"/>
    <property type="project" value="TreeGrafter"/>
</dbReference>
<dbReference type="SUPFAM" id="SSF103473">
    <property type="entry name" value="MFS general substrate transporter"/>
    <property type="match status" value="1"/>
</dbReference>
<feature type="transmembrane region" description="Helical" evidence="8">
    <location>
        <begin position="261"/>
        <end position="284"/>
    </location>
</feature>
<dbReference type="Pfam" id="PF07690">
    <property type="entry name" value="MFS_1"/>
    <property type="match status" value="1"/>
</dbReference>
<dbReference type="AlphaFoldDB" id="A0A9Q5NBS8"/>
<comment type="subcellular location">
    <subcellularLocation>
        <location evidence="1">Endomembrane system</location>
        <topology evidence="1">Multi-pass membrane protein</topology>
    </subcellularLocation>
</comment>
<keyword evidence="4 8" id="KW-0812">Transmembrane</keyword>
<evidence type="ECO:0000256" key="2">
    <source>
        <dbReference type="ARBA" id="ARBA00008335"/>
    </source>
</evidence>
<dbReference type="GO" id="GO:0012505">
    <property type="term" value="C:endomembrane system"/>
    <property type="evidence" value="ECO:0007669"/>
    <property type="project" value="UniProtKB-SubCell"/>
</dbReference>
<feature type="transmembrane region" description="Helical" evidence="8">
    <location>
        <begin position="415"/>
        <end position="434"/>
    </location>
</feature>
<evidence type="ECO:0000256" key="3">
    <source>
        <dbReference type="ARBA" id="ARBA00022448"/>
    </source>
</evidence>
<organism evidence="9 10">
    <name type="scientific">Sanghuangporus baumii</name>
    <name type="common">Phellinus baumii</name>
    <dbReference type="NCBI Taxonomy" id="108892"/>
    <lineage>
        <taxon>Eukaryota</taxon>
        <taxon>Fungi</taxon>
        <taxon>Dikarya</taxon>
        <taxon>Basidiomycota</taxon>
        <taxon>Agaricomycotina</taxon>
        <taxon>Agaricomycetes</taxon>
        <taxon>Hymenochaetales</taxon>
        <taxon>Hymenochaetaceae</taxon>
        <taxon>Sanghuangporus</taxon>
    </lineage>
</organism>
<keyword evidence="6 8" id="KW-0472">Membrane</keyword>
<evidence type="ECO:0000256" key="6">
    <source>
        <dbReference type="ARBA" id="ARBA00023136"/>
    </source>
</evidence>
<dbReference type="PANTHER" id="PTHR23514:SF3">
    <property type="entry name" value="BYPASS OF STOP CODON PROTEIN 6"/>
    <property type="match status" value="1"/>
</dbReference>
<sequence>MLEEAKPDSLLVVTVERERRPFVGEDTELDQSRVSEVPTVAVPSLAARTSNEMPEDVNVPPKSPAMKRTERVQLFALFLSIFVAGWDGGTYGPLLPRFQTYYDVNYTVVSMIFVSNCVTIVLGAIGQVIGYSLLSARLPFPAFCVAFFINGWGMSLQDAQANGYVVALSRDSATKMGIMHAIYGLGAMIAPFSATQFAEMTHRWSLHFVVSVVIAVVNTMTLVLVFRGKTQDECYLEIGEPTMKRGTSQHNKYRQIFTHKVMHVLAFYSFVYVGVEITISGWTVSYLQEYRDAGASSGYVSTGFFGGITLGRVALLWVNKKIGEYRVMYIYMLLSLGLELVVWLVPSVVIAGVAVSFVGFFLGPIYPIIINEAGRQIPQWLLTGSVGWIASFGFSGSALFPFITGALSEEFGIVALQPVLIVLMAVMIGLWLLVPSGRRRARQMIKESDMTEKPPRDASGVAQNATPGV</sequence>
<evidence type="ECO:0000256" key="8">
    <source>
        <dbReference type="SAM" id="Phobius"/>
    </source>
</evidence>
<evidence type="ECO:0000256" key="7">
    <source>
        <dbReference type="SAM" id="MobiDB-lite"/>
    </source>
</evidence>
<feature type="transmembrane region" description="Helical" evidence="8">
    <location>
        <begin position="178"/>
        <end position="198"/>
    </location>
</feature>
<protein>
    <submittedName>
        <fullName evidence="9">MFS general substrate transporter</fullName>
    </submittedName>
</protein>
<feature type="transmembrane region" description="Helical" evidence="8">
    <location>
        <begin position="327"/>
        <end position="344"/>
    </location>
</feature>
<feature type="transmembrane region" description="Helical" evidence="8">
    <location>
        <begin position="111"/>
        <end position="134"/>
    </location>
</feature>
<gene>
    <name evidence="9" type="ORF">A7U60_g5122</name>
</gene>
<dbReference type="InterPro" id="IPR036259">
    <property type="entry name" value="MFS_trans_sf"/>
</dbReference>
<dbReference type="InterPro" id="IPR011701">
    <property type="entry name" value="MFS"/>
</dbReference>
<feature type="transmembrane region" description="Helical" evidence="8">
    <location>
        <begin position="296"/>
        <end position="315"/>
    </location>
</feature>
<dbReference type="OrthoDB" id="413079at2759"/>
<feature type="transmembrane region" description="Helical" evidence="8">
    <location>
        <begin position="204"/>
        <end position="226"/>
    </location>
</feature>
<evidence type="ECO:0000256" key="1">
    <source>
        <dbReference type="ARBA" id="ARBA00004127"/>
    </source>
</evidence>
<evidence type="ECO:0000313" key="9">
    <source>
        <dbReference type="EMBL" id="OCB87799.1"/>
    </source>
</evidence>
<feature type="compositionally biased region" description="Basic and acidic residues" evidence="7">
    <location>
        <begin position="446"/>
        <end position="456"/>
    </location>
</feature>
<evidence type="ECO:0000313" key="10">
    <source>
        <dbReference type="Proteomes" id="UP000757232"/>
    </source>
</evidence>
<keyword evidence="3" id="KW-0813">Transport</keyword>
<dbReference type="InterPro" id="IPR051788">
    <property type="entry name" value="MFS_Transporter"/>
</dbReference>
<evidence type="ECO:0000256" key="4">
    <source>
        <dbReference type="ARBA" id="ARBA00022692"/>
    </source>
</evidence>
<dbReference type="EMBL" id="LNZH02000188">
    <property type="protein sequence ID" value="OCB87799.1"/>
    <property type="molecule type" value="Genomic_DNA"/>
</dbReference>
<reference evidence="9" key="1">
    <citation type="submission" date="2016-06" db="EMBL/GenBank/DDBJ databases">
        <title>Draft Genome sequence of the fungus Inonotus baumii.</title>
        <authorList>
            <person name="Zhu H."/>
            <person name="Lin W."/>
        </authorList>
    </citation>
    <scope>NUCLEOTIDE SEQUENCE</scope>
    <source>
        <strain evidence="9">821</strain>
    </source>
</reference>
<feature type="transmembrane region" description="Helical" evidence="8">
    <location>
        <begin position="381"/>
        <end position="403"/>
    </location>
</feature>
<name>A0A9Q5NBS8_SANBA</name>
<evidence type="ECO:0000256" key="5">
    <source>
        <dbReference type="ARBA" id="ARBA00022989"/>
    </source>
</evidence>
<proteinExistence type="inferred from homology"/>
<comment type="caution">
    <text evidence="9">The sequence shown here is derived from an EMBL/GenBank/DDBJ whole genome shotgun (WGS) entry which is preliminary data.</text>
</comment>